<keyword evidence="5" id="KW-1185">Reference proteome</keyword>
<feature type="domain" description="Carrier" evidence="3">
    <location>
        <begin position="11"/>
        <end position="88"/>
    </location>
</feature>
<evidence type="ECO:0000313" key="4">
    <source>
        <dbReference type="EMBL" id="TXK10282.1"/>
    </source>
</evidence>
<dbReference type="Pfam" id="PF00550">
    <property type="entry name" value="PP-binding"/>
    <property type="match status" value="1"/>
</dbReference>
<dbReference type="Proteomes" id="UP000321034">
    <property type="component" value="Unassembled WGS sequence"/>
</dbReference>
<dbReference type="PROSITE" id="PS50075">
    <property type="entry name" value="CARRIER"/>
    <property type="match status" value="1"/>
</dbReference>
<comment type="caution">
    <text evidence="4">The sequence shown here is derived from an EMBL/GenBank/DDBJ whole genome shotgun (WGS) entry which is preliminary data.</text>
</comment>
<dbReference type="EMBL" id="VRSV01000002">
    <property type="protein sequence ID" value="TXK10282.1"/>
    <property type="molecule type" value="Genomic_DNA"/>
</dbReference>
<dbReference type="SMART" id="SM00823">
    <property type="entry name" value="PKS_PP"/>
    <property type="match status" value="1"/>
</dbReference>
<keyword evidence="2" id="KW-0597">Phosphoprotein</keyword>
<evidence type="ECO:0000313" key="5">
    <source>
        <dbReference type="Proteomes" id="UP000321034"/>
    </source>
</evidence>
<dbReference type="InterPro" id="IPR036736">
    <property type="entry name" value="ACP-like_sf"/>
</dbReference>
<dbReference type="Gene3D" id="1.10.1200.10">
    <property type="entry name" value="ACP-like"/>
    <property type="match status" value="1"/>
</dbReference>
<dbReference type="AlphaFoldDB" id="A0A5C8HYD3"/>
<dbReference type="RefSeq" id="WP_147895457.1">
    <property type="nucleotide sequence ID" value="NZ_BAAANR010000001.1"/>
</dbReference>
<dbReference type="InterPro" id="IPR020806">
    <property type="entry name" value="PKS_PP-bd"/>
</dbReference>
<sequence length="91" mass="9818">MSNSPDTTAPTSVAALGDWLIERIRFYDQVDAAVVTLDAPLSDLGLDSIYVLTLCGDIEDTYGTEIDPTFFEGRDTLGQVAVALHERLAPS</sequence>
<evidence type="ECO:0000256" key="2">
    <source>
        <dbReference type="ARBA" id="ARBA00022553"/>
    </source>
</evidence>
<evidence type="ECO:0000256" key="1">
    <source>
        <dbReference type="ARBA" id="ARBA00022450"/>
    </source>
</evidence>
<dbReference type="SUPFAM" id="SSF47336">
    <property type="entry name" value="ACP-like"/>
    <property type="match status" value="1"/>
</dbReference>
<gene>
    <name evidence="4" type="ORF">FVP77_15670</name>
</gene>
<protein>
    <submittedName>
        <fullName evidence="4">Acyl carrier protein</fullName>
    </submittedName>
</protein>
<keyword evidence="1" id="KW-0596">Phosphopantetheine</keyword>
<evidence type="ECO:0000259" key="3">
    <source>
        <dbReference type="PROSITE" id="PS50075"/>
    </source>
</evidence>
<proteinExistence type="predicted"/>
<accession>A0A5C8HYD3</accession>
<reference evidence="4 5" key="1">
    <citation type="submission" date="2019-08" db="EMBL/GenBank/DDBJ databases">
        <authorList>
            <person name="Dong K."/>
        </authorList>
    </citation>
    <scope>NUCLEOTIDE SEQUENCE [LARGE SCALE GENOMIC DNA]</scope>
    <source>
        <strain evidence="4 5">JCM14558</strain>
    </source>
</reference>
<dbReference type="InterPro" id="IPR009081">
    <property type="entry name" value="PP-bd_ACP"/>
</dbReference>
<name>A0A5C8HYD3_9MICO</name>
<dbReference type="OrthoDB" id="9023404at2"/>
<organism evidence="4 5">
    <name type="scientific">Microbacterium hatanonis</name>
    <dbReference type="NCBI Taxonomy" id="404366"/>
    <lineage>
        <taxon>Bacteria</taxon>
        <taxon>Bacillati</taxon>
        <taxon>Actinomycetota</taxon>
        <taxon>Actinomycetes</taxon>
        <taxon>Micrococcales</taxon>
        <taxon>Microbacteriaceae</taxon>
        <taxon>Microbacterium</taxon>
    </lineage>
</organism>
<dbReference type="GO" id="GO:0031177">
    <property type="term" value="F:phosphopantetheine binding"/>
    <property type="evidence" value="ECO:0007669"/>
    <property type="project" value="InterPro"/>
</dbReference>